<dbReference type="GO" id="GO:0046168">
    <property type="term" value="P:glycerol-3-phosphate catabolic process"/>
    <property type="evidence" value="ECO:0007669"/>
    <property type="project" value="InterPro"/>
</dbReference>
<evidence type="ECO:0000256" key="1">
    <source>
        <dbReference type="ARBA" id="ARBA00011009"/>
    </source>
</evidence>
<dbReference type="InterPro" id="IPR008927">
    <property type="entry name" value="6-PGluconate_DH-like_C_sf"/>
</dbReference>
<dbReference type="EC" id="1.1.1.94" evidence="6"/>
<dbReference type="PROSITE" id="PS00957">
    <property type="entry name" value="NAD_G3PDH"/>
    <property type="match status" value="1"/>
</dbReference>
<dbReference type="InterPro" id="IPR006168">
    <property type="entry name" value="G3P_DH_NAD-dep"/>
</dbReference>
<reference evidence="6" key="1">
    <citation type="submission" date="2018-06" db="EMBL/GenBank/DDBJ databases">
        <authorList>
            <person name="Zhirakovskaya E."/>
        </authorList>
    </citation>
    <scope>NUCLEOTIDE SEQUENCE</scope>
</reference>
<gene>
    <name evidence="6" type="ORF">MNBD_NITROSPINAE04-2244</name>
</gene>
<dbReference type="GO" id="GO:0005829">
    <property type="term" value="C:cytosol"/>
    <property type="evidence" value="ECO:0007669"/>
    <property type="project" value="TreeGrafter"/>
</dbReference>
<dbReference type="Pfam" id="PF01210">
    <property type="entry name" value="NAD_Gly3P_dh_N"/>
    <property type="match status" value="1"/>
</dbReference>
<comment type="similarity">
    <text evidence="1">Belongs to the NAD-dependent glycerol-3-phosphate dehydrogenase family.</text>
</comment>
<dbReference type="SUPFAM" id="SSF48179">
    <property type="entry name" value="6-phosphogluconate dehydrogenase C-terminal domain-like"/>
    <property type="match status" value="1"/>
</dbReference>
<dbReference type="InterPro" id="IPR036291">
    <property type="entry name" value="NAD(P)-bd_dom_sf"/>
</dbReference>
<dbReference type="PRINTS" id="PR00077">
    <property type="entry name" value="GPDHDRGNASE"/>
</dbReference>
<name>A0A3B1CAT3_9ZZZZ</name>
<sequence length="336" mass="35642">MTIKQPTAVIGAGAWGTALAWSVAQSGAPVTIWALEPEVVESINTTHENRSFLPGLILPDNLRATDDMEEAVKGSRIIIFVAPSQFMRATLEKLKSVIPRDAIVVSATKGIENKTLALPAQMIADTMPADIANRACFLSGPTFAKELIKKDPTAGIIASKDLAAAKLAQEALSAPWLRLYVSYDVVGAELGGALKNVIAIAAGISDGLGLGLNSRVALITRGLTEMTRLGVALKAEERTFSGLSGIGDLVLTCSGDLSRNRAVGFRIGKGEGLKEILDSMTAVAEGVATSVSVYNLAKREGVDMPISNEVYKTLYEGKNPKQAVFDLMSRELKPEF</sequence>
<dbReference type="Pfam" id="PF07479">
    <property type="entry name" value="NAD_Gly3P_dh_C"/>
    <property type="match status" value="1"/>
</dbReference>
<keyword evidence="2 6" id="KW-0560">Oxidoreductase</keyword>
<dbReference type="FunFam" id="3.40.50.720:FF:000019">
    <property type="entry name" value="Glycerol-3-phosphate dehydrogenase [NAD(P)+]"/>
    <property type="match status" value="1"/>
</dbReference>
<feature type="domain" description="Glycerol-3-phosphate dehydrogenase NAD-dependent N-terminal" evidence="4">
    <location>
        <begin position="8"/>
        <end position="164"/>
    </location>
</feature>
<evidence type="ECO:0000256" key="2">
    <source>
        <dbReference type="ARBA" id="ARBA00023002"/>
    </source>
</evidence>
<dbReference type="HAMAP" id="MF_00394">
    <property type="entry name" value="NAD_Glyc3P_dehydrog"/>
    <property type="match status" value="1"/>
</dbReference>
<organism evidence="6">
    <name type="scientific">hydrothermal vent metagenome</name>
    <dbReference type="NCBI Taxonomy" id="652676"/>
    <lineage>
        <taxon>unclassified sequences</taxon>
        <taxon>metagenomes</taxon>
        <taxon>ecological metagenomes</taxon>
    </lineage>
</organism>
<dbReference type="FunFam" id="1.10.1040.10:FF:000001">
    <property type="entry name" value="Glycerol-3-phosphate dehydrogenase [NAD(P)+]"/>
    <property type="match status" value="1"/>
</dbReference>
<accession>A0A3B1CAT3</accession>
<evidence type="ECO:0000259" key="5">
    <source>
        <dbReference type="Pfam" id="PF07479"/>
    </source>
</evidence>
<protein>
    <submittedName>
        <fullName evidence="6">Glycerol-3-phosphate dehydrogenase [NAD(P)+]</fullName>
        <ecNumber evidence="6">1.1.1.94</ecNumber>
    </submittedName>
</protein>
<dbReference type="PANTHER" id="PTHR11728">
    <property type="entry name" value="GLYCEROL-3-PHOSPHATE DEHYDROGENASE"/>
    <property type="match status" value="1"/>
</dbReference>
<dbReference type="InterPro" id="IPR006109">
    <property type="entry name" value="G3P_DH_NAD-dep_C"/>
</dbReference>
<dbReference type="AlphaFoldDB" id="A0A3B1CAT3"/>
<dbReference type="GO" id="GO:0047952">
    <property type="term" value="F:glycerol-3-phosphate dehydrogenase [NAD(P)+] activity"/>
    <property type="evidence" value="ECO:0007669"/>
    <property type="project" value="UniProtKB-EC"/>
</dbReference>
<dbReference type="Gene3D" id="3.40.50.720">
    <property type="entry name" value="NAD(P)-binding Rossmann-like Domain"/>
    <property type="match status" value="1"/>
</dbReference>
<dbReference type="NCBIfam" id="NF000942">
    <property type="entry name" value="PRK00094.1-4"/>
    <property type="match status" value="1"/>
</dbReference>
<dbReference type="PIRSF" id="PIRSF000114">
    <property type="entry name" value="Glycerol-3-P_dh"/>
    <property type="match status" value="1"/>
</dbReference>
<dbReference type="InterPro" id="IPR011128">
    <property type="entry name" value="G3P_DH_NAD-dep_N"/>
</dbReference>
<keyword evidence="3" id="KW-0520">NAD</keyword>
<dbReference type="GO" id="GO:0051287">
    <property type="term" value="F:NAD binding"/>
    <property type="evidence" value="ECO:0007669"/>
    <property type="project" value="InterPro"/>
</dbReference>
<dbReference type="EMBL" id="UOGA01000193">
    <property type="protein sequence ID" value="VAX21104.1"/>
    <property type="molecule type" value="Genomic_DNA"/>
</dbReference>
<dbReference type="PANTHER" id="PTHR11728:SF1">
    <property type="entry name" value="GLYCEROL-3-PHOSPHATE DEHYDROGENASE [NAD(+)] 2, CHLOROPLASTIC"/>
    <property type="match status" value="1"/>
</dbReference>
<evidence type="ECO:0000313" key="6">
    <source>
        <dbReference type="EMBL" id="VAX21104.1"/>
    </source>
</evidence>
<dbReference type="GO" id="GO:0005975">
    <property type="term" value="P:carbohydrate metabolic process"/>
    <property type="evidence" value="ECO:0007669"/>
    <property type="project" value="InterPro"/>
</dbReference>
<dbReference type="NCBIfam" id="NF000940">
    <property type="entry name" value="PRK00094.1-2"/>
    <property type="match status" value="1"/>
</dbReference>
<proteinExistence type="inferred from homology"/>
<feature type="domain" description="Glycerol-3-phosphate dehydrogenase NAD-dependent C-terminal" evidence="5">
    <location>
        <begin position="184"/>
        <end position="324"/>
    </location>
</feature>
<dbReference type="SUPFAM" id="SSF51735">
    <property type="entry name" value="NAD(P)-binding Rossmann-fold domains"/>
    <property type="match status" value="1"/>
</dbReference>
<dbReference type="InterPro" id="IPR013328">
    <property type="entry name" value="6PGD_dom2"/>
</dbReference>
<dbReference type="Gene3D" id="1.10.1040.10">
    <property type="entry name" value="N-(1-d-carboxylethyl)-l-norvaline Dehydrogenase, domain 2"/>
    <property type="match status" value="1"/>
</dbReference>
<evidence type="ECO:0000259" key="4">
    <source>
        <dbReference type="Pfam" id="PF01210"/>
    </source>
</evidence>
<evidence type="ECO:0000256" key="3">
    <source>
        <dbReference type="ARBA" id="ARBA00023027"/>
    </source>
</evidence>